<accession>A0A3N0XM47</accession>
<evidence type="ECO:0000256" key="1">
    <source>
        <dbReference type="SAM" id="Coils"/>
    </source>
</evidence>
<keyword evidence="1" id="KW-0175">Coiled coil</keyword>
<organism evidence="4 5">
    <name type="scientific">Anabarilius grahami</name>
    <name type="common">Kanglang fish</name>
    <name type="synonym">Barilius grahami</name>
    <dbReference type="NCBI Taxonomy" id="495550"/>
    <lineage>
        <taxon>Eukaryota</taxon>
        <taxon>Metazoa</taxon>
        <taxon>Chordata</taxon>
        <taxon>Craniata</taxon>
        <taxon>Vertebrata</taxon>
        <taxon>Euteleostomi</taxon>
        <taxon>Actinopterygii</taxon>
        <taxon>Neopterygii</taxon>
        <taxon>Teleostei</taxon>
        <taxon>Ostariophysi</taxon>
        <taxon>Cypriniformes</taxon>
        <taxon>Xenocyprididae</taxon>
        <taxon>Xenocypridinae</taxon>
        <taxon>Xenocypridinae incertae sedis</taxon>
        <taxon>Anabarilius</taxon>
    </lineage>
</organism>
<feature type="domain" description="Guanylate-binding protein/Atlastin C-terminal" evidence="3">
    <location>
        <begin position="78"/>
        <end position="312"/>
    </location>
</feature>
<name>A0A3N0XM47_ANAGA</name>
<evidence type="ECO:0000313" key="4">
    <source>
        <dbReference type="EMBL" id="ROI69419.1"/>
    </source>
</evidence>
<dbReference type="Pfam" id="PF02841">
    <property type="entry name" value="GBP_C"/>
    <property type="match status" value="1"/>
</dbReference>
<dbReference type="Gene3D" id="1.20.1000.10">
    <property type="entry name" value="Guanylate-binding protein, C-terminal domain"/>
    <property type="match status" value="1"/>
</dbReference>
<keyword evidence="5" id="KW-1185">Reference proteome</keyword>
<evidence type="ECO:0000256" key="2">
    <source>
        <dbReference type="SAM" id="MobiDB-lite"/>
    </source>
</evidence>
<dbReference type="Proteomes" id="UP000281406">
    <property type="component" value="Unassembled WGS sequence"/>
</dbReference>
<proteinExistence type="predicted"/>
<dbReference type="OrthoDB" id="2135133at2759"/>
<dbReference type="SUPFAM" id="SSF48340">
    <property type="entry name" value="Interferon-induced guanylate-binding protein 1 (GBP1), C-terminal domain"/>
    <property type="match status" value="1"/>
</dbReference>
<reference evidence="4 5" key="1">
    <citation type="submission" date="2018-10" db="EMBL/GenBank/DDBJ databases">
        <title>Genome assembly for a Yunnan-Guizhou Plateau 3E fish, Anabarilius grahami (Regan), and its evolutionary and genetic applications.</title>
        <authorList>
            <person name="Jiang W."/>
        </authorList>
    </citation>
    <scope>NUCLEOTIDE SEQUENCE [LARGE SCALE GENOMIC DNA]</scope>
    <source>
        <strain evidence="4">AG-KIZ</strain>
        <tissue evidence="4">Muscle</tissue>
    </source>
</reference>
<feature type="region of interest" description="Disordered" evidence="2">
    <location>
        <begin position="1"/>
        <end position="69"/>
    </location>
</feature>
<dbReference type="EMBL" id="RJVU01069537">
    <property type="protein sequence ID" value="ROI69419.1"/>
    <property type="molecule type" value="Genomic_DNA"/>
</dbReference>
<dbReference type="GO" id="GO:0003924">
    <property type="term" value="F:GTPase activity"/>
    <property type="evidence" value="ECO:0007669"/>
    <property type="project" value="InterPro"/>
</dbReference>
<feature type="coiled-coil region" evidence="1">
    <location>
        <begin position="215"/>
        <end position="322"/>
    </location>
</feature>
<sequence>MAAGDALRPEREREREALRVRRSSRSAAGPLRRRQSFFQGGELLSRRAGFGEDQRREDESSLKEKGLNMQPSRAVKNTFPVSTENFTCEHLKFSSLATSKFMKRSFKDEKGEYLKTLEEAVSMKYIDLMEENEMASERKCRDLLKNLFSDMNKRLQNGEYIKSGGYELYCRDRDSIVKQYRREPNKGVRAEAVLNEFLNEQGTEANSILHTDTKLTENERQIKEEKENAALLEQKYKEEEEKKIERERMIVAEKERHEDRVRQMEEKFKQELEQQRQEMDRAIESKVKEREEMLNKGFKERAKNLEEEIKKLNNEKERIHGGGIFKDYVMPFLCPLVEMVPNLLMQRSMMKCLKKGFNR</sequence>
<dbReference type="PANTHER" id="PTHR10751">
    <property type="entry name" value="GUANYLATE BINDING PROTEIN"/>
    <property type="match status" value="1"/>
</dbReference>
<comment type="caution">
    <text evidence="4">The sequence shown here is derived from an EMBL/GenBank/DDBJ whole genome shotgun (WGS) entry which is preliminary data.</text>
</comment>
<dbReference type="InterPro" id="IPR036543">
    <property type="entry name" value="Guanylate-bd_C_sf"/>
</dbReference>
<dbReference type="GO" id="GO:0005525">
    <property type="term" value="F:GTP binding"/>
    <property type="evidence" value="ECO:0007669"/>
    <property type="project" value="InterPro"/>
</dbReference>
<dbReference type="InterPro" id="IPR003191">
    <property type="entry name" value="Guanylate-bd/ATL_C"/>
</dbReference>
<gene>
    <name evidence="4" type="ORF">DPX16_14359</name>
</gene>
<protein>
    <submittedName>
        <fullName evidence="4">Guanylate-binding protein 1</fullName>
    </submittedName>
</protein>
<evidence type="ECO:0000313" key="5">
    <source>
        <dbReference type="Proteomes" id="UP000281406"/>
    </source>
</evidence>
<feature type="compositionally biased region" description="Basic and acidic residues" evidence="2">
    <location>
        <begin position="49"/>
        <end position="66"/>
    </location>
</feature>
<dbReference type="AlphaFoldDB" id="A0A3N0XM47"/>
<evidence type="ECO:0000259" key="3">
    <source>
        <dbReference type="Pfam" id="PF02841"/>
    </source>
</evidence>
<feature type="compositionally biased region" description="Basic and acidic residues" evidence="2">
    <location>
        <begin position="7"/>
        <end position="19"/>
    </location>
</feature>